<dbReference type="InterPro" id="IPR027417">
    <property type="entry name" value="P-loop_NTPase"/>
</dbReference>
<comment type="caution">
    <text evidence="1">The sequence shown here is derived from an EMBL/GenBank/DDBJ whole genome shotgun (WGS) entry which is preliminary data.</text>
</comment>
<dbReference type="PANTHER" id="PTHR47691">
    <property type="entry name" value="REGULATOR-RELATED"/>
    <property type="match status" value="1"/>
</dbReference>
<proteinExistence type="predicted"/>
<dbReference type="PANTHER" id="PTHR47691:SF3">
    <property type="entry name" value="HTH-TYPE TRANSCRIPTIONAL REGULATOR RV0890C-RELATED"/>
    <property type="match status" value="1"/>
</dbReference>
<dbReference type="Proteomes" id="UP001500552">
    <property type="component" value="Unassembled WGS sequence"/>
</dbReference>
<dbReference type="SUPFAM" id="SSF52540">
    <property type="entry name" value="P-loop containing nucleoside triphosphate hydrolases"/>
    <property type="match status" value="1"/>
</dbReference>
<dbReference type="InterPro" id="IPR029035">
    <property type="entry name" value="DHS-like_NAD/FAD-binding_dom"/>
</dbReference>
<accession>A0ABP8LMJ4</accession>
<name>A0ABP8LMJ4_9BACT</name>
<sequence>MNYIIPKELREAISNNKLIVFAGSGLSKKFNLPDWEGMVIDVINNIEDDSLKPFVSLLKSKKMQPIDVLEGLQDNKKDIHLYIKNNFTINEDNNLATHKKIVKLTSKIVTTNYDNAFEKADNKLSTVYYFSPFNINNIKSDERFLFKLHGCSASDASKCVIFKKDYEDLYSNENAAILKLKDLFINNTILFIGFGFKDPYVNTVFSNLDRIFEGYNKHFVLTPNPDEFKEFSYIKAIKLESHIDIESILDQLLDIKNQNIEPFPSTTALDPVTNSLGKPKPKIACLYPEPVDTFLGQDLSKAANSLNNLDAEIYKGYLNLRSLQLIDDYEYLFIFTKHYKNKIYIEGENLESALITIEELNKNILNDKTIRVLVTDEEIEVTTQSPFVHITNLKSAIITKFLFKALRNSDLNFIEKEIRVQNIDKTPQKVEKGKSRIISLYGDRPPLSFSQKASHTIVGRVEEQSMIANRVIKIIDSNKLLNIKGSGGLGKTTLIKKVSYDLYQRGYFDRGVSFISCENVKSYNDFEDELIRGFKLQSILNFKEYLIENQSKLDLLIILDNFETVSNLTDKEDFNQVLKLIEFATDYASIVITSRESLLVDFEDVFTLGTLITDDAQKLFLQNYQGNVKDEEIKTLRSDILENLLNNNPLAIKLVTKTVAQYRTVVELRDQLNKHFFESTSEEFNSIYRKDADLNIERTKSIYQSINYSYSKLTSKQKLAFEILHLFPDGISLPSLKFWFNKQKQSANNISDTELRHLQDKSLIENYEGQLQLQPIIRRFAEFQFSKRNKDTKQKYYNDAYSWNGNVLKYLEITKKKKSLSVALHLHESVKNNLMLVLDYMDQVEISEKSPVHKKSYFLNYINTVKDFVVSEKQVSGFQEKLKSLVAFFSDMPNAKIFLEVLHSYMTYYNKNFNNAYETLSSFLPPQEIEERKFQSEEYIENLYKGEISHIHSMEGFTINYVNSFIRNDDFSNYLSQHFFYLGIFDFIGKPMKGFYEFEKDFNKNSLNIDELKKYINSLFVEEHLEEMQCTYILSKAIKLKQEKIKKLVITNPYTKGLKELMFAFNETDLSKRKKHFENALKSLYHIKYYYIEALYFYSEFLNVIDDPSFHKIYNEGLELSSKYYYQYLEFKFRSLINSDSSKYNCSSEYYPVKGIVEYLHKHNEEWKRIYSQKEYLNV</sequence>
<evidence type="ECO:0000313" key="1">
    <source>
        <dbReference type="EMBL" id="GAA4432589.1"/>
    </source>
</evidence>
<evidence type="ECO:0008006" key="3">
    <source>
        <dbReference type="Google" id="ProtNLM"/>
    </source>
</evidence>
<dbReference type="RefSeq" id="WP_345158887.1">
    <property type="nucleotide sequence ID" value="NZ_BAABHC010000014.1"/>
</dbReference>
<keyword evidence="2" id="KW-1185">Reference proteome</keyword>
<dbReference type="EMBL" id="BAABHC010000014">
    <property type="protein sequence ID" value="GAA4432589.1"/>
    <property type="molecule type" value="Genomic_DNA"/>
</dbReference>
<evidence type="ECO:0000313" key="2">
    <source>
        <dbReference type="Proteomes" id="UP001500552"/>
    </source>
</evidence>
<gene>
    <name evidence="1" type="ORF">GCM10023188_21130</name>
</gene>
<protein>
    <recommendedName>
        <fullName evidence="3">SIR2-like domain-containing protein</fullName>
    </recommendedName>
</protein>
<organism evidence="1 2">
    <name type="scientific">Pontibacter saemangeumensis</name>
    <dbReference type="NCBI Taxonomy" id="1084525"/>
    <lineage>
        <taxon>Bacteria</taxon>
        <taxon>Pseudomonadati</taxon>
        <taxon>Bacteroidota</taxon>
        <taxon>Cytophagia</taxon>
        <taxon>Cytophagales</taxon>
        <taxon>Hymenobacteraceae</taxon>
        <taxon>Pontibacter</taxon>
    </lineage>
</organism>
<dbReference type="SUPFAM" id="SSF52467">
    <property type="entry name" value="DHS-like NAD/FAD-binding domain"/>
    <property type="match status" value="1"/>
</dbReference>
<dbReference type="Pfam" id="PF13289">
    <property type="entry name" value="SIR2_2"/>
    <property type="match status" value="1"/>
</dbReference>
<reference evidence="2" key="1">
    <citation type="journal article" date="2019" name="Int. J. Syst. Evol. Microbiol.">
        <title>The Global Catalogue of Microorganisms (GCM) 10K type strain sequencing project: providing services to taxonomists for standard genome sequencing and annotation.</title>
        <authorList>
            <consortium name="The Broad Institute Genomics Platform"/>
            <consortium name="The Broad Institute Genome Sequencing Center for Infectious Disease"/>
            <person name="Wu L."/>
            <person name="Ma J."/>
        </authorList>
    </citation>
    <scope>NUCLEOTIDE SEQUENCE [LARGE SCALE GENOMIC DNA]</scope>
    <source>
        <strain evidence="2">JCM 17926</strain>
    </source>
</reference>
<dbReference type="Gene3D" id="3.40.50.300">
    <property type="entry name" value="P-loop containing nucleotide triphosphate hydrolases"/>
    <property type="match status" value="1"/>
</dbReference>